<dbReference type="PANTHER" id="PTHR46220:SF5">
    <property type="entry name" value="ADP-RIBOSYLATION FACTOR GTPASE-ACTIVATING PROTEIN AGD13-RELATED"/>
    <property type="match status" value="1"/>
</dbReference>
<dbReference type="SUPFAM" id="SSF57863">
    <property type="entry name" value="ArfGap/RecO-like zinc finger"/>
    <property type="match status" value="1"/>
</dbReference>
<dbReference type="InterPro" id="IPR044518">
    <property type="entry name" value="ARF_GAP_AGD11/12/13"/>
</dbReference>
<organism evidence="2 3">
    <name type="scientific">Arabidopsis thaliana</name>
    <name type="common">Mouse-ear cress</name>
    <dbReference type="NCBI Taxonomy" id="3702"/>
    <lineage>
        <taxon>Eukaryota</taxon>
        <taxon>Viridiplantae</taxon>
        <taxon>Streptophyta</taxon>
        <taxon>Embryophyta</taxon>
        <taxon>Tracheophyta</taxon>
        <taxon>Spermatophyta</taxon>
        <taxon>Magnoliopsida</taxon>
        <taxon>eudicotyledons</taxon>
        <taxon>Gunneridae</taxon>
        <taxon>Pentapetalae</taxon>
        <taxon>rosids</taxon>
        <taxon>malvids</taxon>
        <taxon>Brassicales</taxon>
        <taxon>Brassicaceae</taxon>
        <taxon>Camelineae</taxon>
        <taxon>Arabidopsis</taxon>
    </lineage>
</organism>
<proteinExistence type="predicted"/>
<dbReference type="InterPro" id="IPR001164">
    <property type="entry name" value="ArfGAP_dom"/>
</dbReference>
<name>A0A178VSD1_ARATH</name>
<evidence type="ECO:0000313" key="2">
    <source>
        <dbReference type="EMBL" id="OAP08331.1"/>
    </source>
</evidence>
<dbReference type="InterPro" id="IPR037278">
    <property type="entry name" value="ARFGAP/RecO"/>
</dbReference>
<gene>
    <name evidence="2" type="ordered locus">AXX17_At2g09560</name>
</gene>
<feature type="domain" description="Arf-GAP" evidence="1">
    <location>
        <begin position="16"/>
        <end position="52"/>
    </location>
</feature>
<dbReference type="Proteomes" id="UP000078284">
    <property type="component" value="Chromosome 2"/>
</dbReference>
<accession>A0A178VSD1</accession>
<dbReference type="InterPro" id="IPR038508">
    <property type="entry name" value="ArfGAP_dom_sf"/>
</dbReference>
<dbReference type="ExpressionAtlas" id="A0A178VSD1">
    <property type="expression patterns" value="baseline and differential"/>
</dbReference>
<dbReference type="EMBL" id="LUHQ01000002">
    <property type="protein sequence ID" value="OAP08331.1"/>
    <property type="molecule type" value="Genomic_DNA"/>
</dbReference>
<dbReference type="GO" id="GO:0005096">
    <property type="term" value="F:GTPase activator activity"/>
    <property type="evidence" value="ECO:0007669"/>
    <property type="project" value="InterPro"/>
</dbReference>
<protein>
    <recommendedName>
        <fullName evidence="1">Arf-GAP domain-containing protein</fullName>
    </recommendedName>
</protein>
<evidence type="ECO:0000313" key="3">
    <source>
        <dbReference type="Proteomes" id="UP000078284"/>
    </source>
</evidence>
<dbReference type="Gene3D" id="1.10.220.150">
    <property type="entry name" value="Arf GTPase activating protein"/>
    <property type="match status" value="1"/>
</dbReference>
<reference evidence="3" key="1">
    <citation type="journal article" date="2016" name="Proc. Natl. Acad. Sci. U.S.A.">
        <title>Chromosome-level assembly of Arabidopsis thaliana Ler reveals the extent of translocation and inversion polymorphisms.</title>
        <authorList>
            <person name="Zapata L."/>
            <person name="Ding J."/>
            <person name="Willing E.M."/>
            <person name="Hartwig B."/>
            <person name="Bezdan D."/>
            <person name="Jiao W.B."/>
            <person name="Patel V."/>
            <person name="Velikkakam James G."/>
            <person name="Koornneef M."/>
            <person name="Ossowski S."/>
            <person name="Schneeberger K."/>
        </authorList>
    </citation>
    <scope>NUCLEOTIDE SEQUENCE [LARGE SCALE GENOMIC DNA]</scope>
    <source>
        <strain evidence="3">cv. Landsberg erecta</strain>
    </source>
</reference>
<dbReference type="Pfam" id="PF01412">
    <property type="entry name" value="ArfGap"/>
    <property type="match status" value="1"/>
</dbReference>
<evidence type="ECO:0000259" key="1">
    <source>
        <dbReference type="Pfam" id="PF01412"/>
    </source>
</evidence>
<dbReference type="GO" id="GO:0005543">
    <property type="term" value="F:phospholipid binding"/>
    <property type="evidence" value="ECO:0007669"/>
    <property type="project" value="InterPro"/>
</dbReference>
<dbReference type="PANTHER" id="PTHR46220">
    <property type="entry name" value="ADP-RIBOSYLATION FACTOR GTPASE-ACTIVATING PROTEIN AGD12"/>
    <property type="match status" value="1"/>
</dbReference>
<comment type="caution">
    <text evidence="2">The sequence shown here is derived from an EMBL/GenBank/DDBJ whole genome shotgun (WGS) entry which is preliminary data.</text>
</comment>
<dbReference type="AlphaFoldDB" id="A0A178VSD1"/>
<sequence>MSNYAAGLGKPGSGKRRIRDLLNQPDNRVCADCGASVPKWASANIRVFICLKVAVCTEASALIF</sequence>